<feature type="region of interest" description="Disordered" evidence="1">
    <location>
        <begin position="1"/>
        <end position="37"/>
    </location>
</feature>
<keyword evidence="3" id="KW-1185">Reference proteome</keyword>
<evidence type="ECO:0000313" key="3">
    <source>
        <dbReference type="Proteomes" id="UP001497453"/>
    </source>
</evidence>
<evidence type="ECO:0000256" key="1">
    <source>
        <dbReference type="SAM" id="MobiDB-lite"/>
    </source>
</evidence>
<feature type="compositionally biased region" description="Polar residues" evidence="1">
    <location>
        <begin position="8"/>
        <end position="29"/>
    </location>
</feature>
<reference evidence="3" key="1">
    <citation type="submission" date="2024-04" db="EMBL/GenBank/DDBJ databases">
        <authorList>
            <person name="Shaw F."/>
            <person name="Minotto A."/>
        </authorList>
    </citation>
    <scope>NUCLEOTIDE SEQUENCE [LARGE SCALE GENOMIC DNA]</scope>
</reference>
<organism evidence="2 3">
    <name type="scientific">Somion occarium</name>
    <dbReference type="NCBI Taxonomy" id="3059160"/>
    <lineage>
        <taxon>Eukaryota</taxon>
        <taxon>Fungi</taxon>
        <taxon>Dikarya</taxon>
        <taxon>Basidiomycota</taxon>
        <taxon>Agaricomycotina</taxon>
        <taxon>Agaricomycetes</taxon>
        <taxon>Polyporales</taxon>
        <taxon>Cerrenaceae</taxon>
        <taxon>Somion</taxon>
    </lineage>
</organism>
<name>A0ABP1DNA2_9APHY</name>
<protein>
    <submittedName>
        <fullName evidence="2">Uncharacterized protein</fullName>
    </submittedName>
</protein>
<evidence type="ECO:0000313" key="2">
    <source>
        <dbReference type="EMBL" id="CAL1709322.1"/>
    </source>
</evidence>
<gene>
    <name evidence="2" type="ORF">GFSPODELE1_LOCUS7298</name>
</gene>
<accession>A0ABP1DNA2</accession>
<dbReference type="Proteomes" id="UP001497453">
    <property type="component" value="Chromosome 5"/>
</dbReference>
<sequence>MTSPPFPGATSSIAVTVPTTSNHHTSGSNEVDKRPSCCDQDKVVLGRVEFGGQGSSENETSPAATDYNNVLAIIVSPGHDEGIRL</sequence>
<dbReference type="EMBL" id="OZ037948">
    <property type="protein sequence ID" value="CAL1709322.1"/>
    <property type="molecule type" value="Genomic_DNA"/>
</dbReference>
<proteinExistence type="predicted"/>